<feature type="signal peptide" evidence="2">
    <location>
        <begin position="1"/>
        <end position="22"/>
    </location>
</feature>
<evidence type="ECO:0000256" key="1">
    <source>
        <dbReference type="SAM" id="Phobius"/>
    </source>
</evidence>
<organism evidence="3 4">
    <name type="scientific">Candidatus Staskawiczbacteria bacterium RIFCSPHIGHO2_02_FULL_42_22</name>
    <dbReference type="NCBI Taxonomy" id="1802207"/>
    <lineage>
        <taxon>Bacteria</taxon>
        <taxon>Candidatus Staskawicziibacteriota</taxon>
    </lineage>
</organism>
<evidence type="ECO:0000313" key="3">
    <source>
        <dbReference type="EMBL" id="OGZ69451.1"/>
    </source>
</evidence>
<evidence type="ECO:0008006" key="5">
    <source>
        <dbReference type="Google" id="ProtNLM"/>
    </source>
</evidence>
<evidence type="ECO:0000313" key="4">
    <source>
        <dbReference type="Proteomes" id="UP000178820"/>
    </source>
</evidence>
<keyword evidence="1" id="KW-0812">Transmembrane</keyword>
<dbReference type="Proteomes" id="UP000178820">
    <property type="component" value="Unassembled WGS sequence"/>
</dbReference>
<gene>
    <name evidence="3" type="ORF">A3D44_03445</name>
</gene>
<feature type="transmembrane region" description="Helical" evidence="1">
    <location>
        <begin position="48"/>
        <end position="72"/>
    </location>
</feature>
<evidence type="ECO:0000256" key="2">
    <source>
        <dbReference type="SAM" id="SignalP"/>
    </source>
</evidence>
<keyword evidence="1" id="KW-0472">Membrane</keyword>
<accession>A0A1G2I4N6</accession>
<keyword evidence="2" id="KW-0732">Signal</keyword>
<dbReference type="EMBL" id="MHOT01000010">
    <property type="protein sequence ID" value="OGZ69451.1"/>
    <property type="molecule type" value="Genomic_DNA"/>
</dbReference>
<dbReference type="InterPro" id="IPR043993">
    <property type="entry name" value="T4SS_pilin"/>
</dbReference>
<sequence length="112" mass="11759">MNKKIAYIVSAALLTLPLVTLADIDPGPAPSPNPGLAVVDIINKVLNFIWPIFVGFAVIMFVVAGFLFLTAAGEATKVASARQAILWGIIGVVVGILAFSIPFIVRNTLNIG</sequence>
<dbReference type="Pfam" id="PF18895">
    <property type="entry name" value="T4SS_pilin"/>
    <property type="match status" value="1"/>
</dbReference>
<dbReference type="AlphaFoldDB" id="A0A1G2I4N6"/>
<reference evidence="3 4" key="1">
    <citation type="journal article" date="2016" name="Nat. Commun.">
        <title>Thousands of microbial genomes shed light on interconnected biogeochemical processes in an aquifer system.</title>
        <authorList>
            <person name="Anantharaman K."/>
            <person name="Brown C.T."/>
            <person name="Hug L.A."/>
            <person name="Sharon I."/>
            <person name="Castelle C.J."/>
            <person name="Probst A.J."/>
            <person name="Thomas B.C."/>
            <person name="Singh A."/>
            <person name="Wilkins M.J."/>
            <person name="Karaoz U."/>
            <person name="Brodie E.L."/>
            <person name="Williams K.H."/>
            <person name="Hubbard S.S."/>
            <person name="Banfield J.F."/>
        </authorList>
    </citation>
    <scope>NUCLEOTIDE SEQUENCE [LARGE SCALE GENOMIC DNA]</scope>
</reference>
<keyword evidence="1" id="KW-1133">Transmembrane helix</keyword>
<feature type="chain" id="PRO_5009583225" description="Conjugal transfer protein TrbC" evidence="2">
    <location>
        <begin position="23"/>
        <end position="112"/>
    </location>
</feature>
<comment type="caution">
    <text evidence="3">The sequence shown here is derived from an EMBL/GenBank/DDBJ whole genome shotgun (WGS) entry which is preliminary data.</text>
</comment>
<protein>
    <recommendedName>
        <fullName evidence="5">Conjugal transfer protein TrbC</fullName>
    </recommendedName>
</protein>
<proteinExistence type="predicted"/>
<name>A0A1G2I4N6_9BACT</name>
<feature type="transmembrane region" description="Helical" evidence="1">
    <location>
        <begin position="84"/>
        <end position="105"/>
    </location>
</feature>